<dbReference type="Proteomes" id="UP000237968">
    <property type="component" value="Unassembled WGS sequence"/>
</dbReference>
<evidence type="ECO:0000313" key="2">
    <source>
        <dbReference type="EMBL" id="PRQ04650.1"/>
    </source>
</evidence>
<proteinExistence type="predicted"/>
<organism evidence="2 3">
    <name type="scientific">Enhygromyxa salina</name>
    <dbReference type="NCBI Taxonomy" id="215803"/>
    <lineage>
        <taxon>Bacteria</taxon>
        <taxon>Pseudomonadati</taxon>
        <taxon>Myxococcota</taxon>
        <taxon>Polyangia</taxon>
        <taxon>Nannocystales</taxon>
        <taxon>Nannocystaceae</taxon>
        <taxon>Enhygromyxa</taxon>
    </lineage>
</organism>
<name>A0A2S9YHT6_9BACT</name>
<dbReference type="AlphaFoldDB" id="A0A2S9YHT6"/>
<comment type="caution">
    <text evidence="2">The sequence shown here is derived from an EMBL/GenBank/DDBJ whole genome shotgun (WGS) entry which is preliminary data.</text>
</comment>
<reference evidence="2 3" key="1">
    <citation type="submission" date="2018-03" db="EMBL/GenBank/DDBJ databases">
        <title>Draft Genome Sequences of the Obligatory Marine Myxobacteria Enhygromyxa salina SWB005.</title>
        <authorList>
            <person name="Poehlein A."/>
            <person name="Moghaddam J.A."/>
            <person name="Harms H."/>
            <person name="Alanjari M."/>
            <person name="Koenig G.M."/>
            <person name="Daniel R."/>
            <person name="Schaeberle T.F."/>
        </authorList>
    </citation>
    <scope>NUCLEOTIDE SEQUENCE [LARGE SCALE GENOMIC DNA]</scope>
    <source>
        <strain evidence="2 3">SWB005</strain>
    </source>
</reference>
<evidence type="ECO:0000256" key="1">
    <source>
        <dbReference type="SAM" id="MobiDB-lite"/>
    </source>
</evidence>
<protein>
    <submittedName>
        <fullName evidence="2">CotH protein</fullName>
    </submittedName>
</protein>
<keyword evidence="3" id="KW-1185">Reference proteome</keyword>
<sequence>MKRHSAVMLMAMVAACGDNVVSNTGGARGTEESADAADEGVDDEAGATDGDGDGDGDDDGDGDGDGDDEGPPPDMRTETDPNEEIPPPDEEGCHAIYAQDLLPTFEVTVDPVVWDLLEHEWNNGQANEDLGVNPKPYHPLTEFKYGDITIHDAQIRLRGNPSYWDPLPDDKMQFQIGFHTNDPDGHFLGIKRLVLEAATYNRHMLRDRLALSIMRDVGIRASCANNARLVVNGEYYGVFTNIEKIDEAYLERAFDDPSGDLWKRGNWRLKTNEDTANDDRLSALKDAATPEELFAVLDIEQALRVYAAEAIIPDSDGLWAGGLNFYMYDDPLIGKFVLLPWDLDNTFEYFNDEPDGDYPANPDPYVWEKPTTHGRPWYDISLQDPMWFAVYVGLIDEILHQGYDPNKLHQRIETWTEQIEDAVFEDPNKPYSNALYMVKVQELHEFVDARYAFVDNWLNCWQGGGIDDGEGYCMIP</sequence>
<dbReference type="InterPro" id="IPR014867">
    <property type="entry name" value="Spore_coat_CotH_CotH2/3/7"/>
</dbReference>
<feature type="compositionally biased region" description="Acidic residues" evidence="1">
    <location>
        <begin position="32"/>
        <end position="71"/>
    </location>
</feature>
<dbReference type="PANTHER" id="PTHR40050">
    <property type="entry name" value="INNER SPORE COAT PROTEIN H"/>
    <property type="match status" value="1"/>
</dbReference>
<dbReference type="PANTHER" id="PTHR40050:SF1">
    <property type="entry name" value="INNER SPORE COAT PROTEIN H"/>
    <property type="match status" value="1"/>
</dbReference>
<evidence type="ECO:0000313" key="3">
    <source>
        <dbReference type="Proteomes" id="UP000237968"/>
    </source>
</evidence>
<dbReference type="PROSITE" id="PS51257">
    <property type="entry name" value="PROKAR_LIPOPROTEIN"/>
    <property type="match status" value="1"/>
</dbReference>
<feature type="region of interest" description="Disordered" evidence="1">
    <location>
        <begin position="21"/>
        <end position="91"/>
    </location>
</feature>
<gene>
    <name evidence="2" type="ORF">ENSA5_06060</name>
</gene>
<dbReference type="Pfam" id="PF08757">
    <property type="entry name" value="CotH"/>
    <property type="match status" value="1"/>
</dbReference>
<accession>A0A2S9YHT6</accession>
<feature type="compositionally biased region" description="Acidic residues" evidence="1">
    <location>
        <begin position="80"/>
        <end position="90"/>
    </location>
</feature>
<dbReference type="EMBL" id="PVNK01000032">
    <property type="protein sequence ID" value="PRQ04650.1"/>
    <property type="molecule type" value="Genomic_DNA"/>
</dbReference>